<evidence type="ECO:0000256" key="1">
    <source>
        <dbReference type="ARBA" id="ARBA00004141"/>
    </source>
</evidence>
<accession>A0ABR2WEI4</accession>
<dbReference type="Gene3D" id="1.20.1560.10">
    <property type="entry name" value="ABC transporter type 1, transmembrane domain"/>
    <property type="match status" value="1"/>
</dbReference>
<organism evidence="8 9">
    <name type="scientific">Basidiobolus ranarum</name>
    <dbReference type="NCBI Taxonomy" id="34480"/>
    <lineage>
        <taxon>Eukaryota</taxon>
        <taxon>Fungi</taxon>
        <taxon>Fungi incertae sedis</taxon>
        <taxon>Zoopagomycota</taxon>
        <taxon>Entomophthoromycotina</taxon>
        <taxon>Basidiobolomycetes</taxon>
        <taxon>Basidiobolales</taxon>
        <taxon>Basidiobolaceae</taxon>
        <taxon>Basidiobolus</taxon>
    </lineage>
</organism>
<proteinExistence type="predicted"/>
<evidence type="ECO:0000256" key="6">
    <source>
        <dbReference type="SAM" id="Phobius"/>
    </source>
</evidence>
<feature type="transmembrane region" description="Helical" evidence="6">
    <location>
        <begin position="111"/>
        <end position="135"/>
    </location>
</feature>
<evidence type="ECO:0000256" key="2">
    <source>
        <dbReference type="ARBA" id="ARBA00022692"/>
    </source>
</evidence>
<gene>
    <name evidence="8" type="ORF">K7432_016568</name>
</gene>
<dbReference type="InterPro" id="IPR003439">
    <property type="entry name" value="ABC_transporter-like_ATP-bd"/>
</dbReference>
<evidence type="ECO:0000313" key="9">
    <source>
        <dbReference type="Proteomes" id="UP001479436"/>
    </source>
</evidence>
<comment type="caution">
    <text evidence="8">The sequence shown here is derived from an EMBL/GenBank/DDBJ whole genome shotgun (WGS) entry which is preliminary data.</text>
</comment>
<dbReference type="InterPro" id="IPR027417">
    <property type="entry name" value="P-loop_NTPase"/>
</dbReference>
<keyword evidence="9" id="KW-1185">Reference proteome</keyword>
<feature type="compositionally biased region" description="Polar residues" evidence="5">
    <location>
        <begin position="374"/>
        <end position="386"/>
    </location>
</feature>
<dbReference type="InterPro" id="IPR011527">
    <property type="entry name" value="ABC1_TM_dom"/>
</dbReference>
<keyword evidence="3 6" id="KW-1133">Transmembrane helix</keyword>
<keyword evidence="2 6" id="KW-0812">Transmembrane</keyword>
<name>A0ABR2WEI4_9FUNG</name>
<evidence type="ECO:0000259" key="7">
    <source>
        <dbReference type="PROSITE" id="PS50929"/>
    </source>
</evidence>
<feature type="transmembrane region" description="Helical" evidence="6">
    <location>
        <begin position="328"/>
        <end position="349"/>
    </location>
</feature>
<dbReference type="Pfam" id="PF00664">
    <property type="entry name" value="ABC_membrane"/>
    <property type="match status" value="1"/>
</dbReference>
<dbReference type="CDD" id="cd18577">
    <property type="entry name" value="ABC_6TM_Pgp_ABCB1_D1_like"/>
    <property type="match status" value="1"/>
</dbReference>
<dbReference type="PROSITE" id="PS50929">
    <property type="entry name" value="ABC_TM1F"/>
    <property type="match status" value="1"/>
</dbReference>
<reference evidence="8 9" key="1">
    <citation type="submission" date="2023-04" db="EMBL/GenBank/DDBJ databases">
        <title>Genome of Basidiobolus ranarum AG-B5.</title>
        <authorList>
            <person name="Stajich J.E."/>
            <person name="Carter-House D."/>
            <person name="Gryganskyi A."/>
        </authorList>
    </citation>
    <scope>NUCLEOTIDE SEQUENCE [LARGE SCALE GENOMIC DNA]</scope>
    <source>
        <strain evidence="8 9">AG-B5</strain>
    </source>
</reference>
<feature type="transmembrane region" description="Helical" evidence="6">
    <location>
        <begin position="290"/>
        <end position="313"/>
    </location>
</feature>
<feature type="non-terminal residue" evidence="8">
    <location>
        <position position="553"/>
    </location>
</feature>
<evidence type="ECO:0000313" key="8">
    <source>
        <dbReference type="EMBL" id="KAK9759923.1"/>
    </source>
</evidence>
<feature type="region of interest" description="Disordered" evidence="5">
    <location>
        <begin position="374"/>
        <end position="396"/>
    </location>
</feature>
<comment type="subcellular location">
    <subcellularLocation>
        <location evidence="1">Membrane</location>
        <topology evidence="1">Multi-pass membrane protein</topology>
    </subcellularLocation>
</comment>
<feature type="region of interest" description="Disordered" evidence="5">
    <location>
        <begin position="1"/>
        <end position="32"/>
    </location>
</feature>
<dbReference type="Gene3D" id="3.40.50.300">
    <property type="entry name" value="P-loop containing nucleotide triphosphate hydrolases"/>
    <property type="match status" value="1"/>
</dbReference>
<dbReference type="Proteomes" id="UP001479436">
    <property type="component" value="Unassembled WGS sequence"/>
</dbReference>
<dbReference type="InterPro" id="IPR039421">
    <property type="entry name" value="Type_1_exporter"/>
</dbReference>
<evidence type="ECO:0000256" key="3">
    <source>
        <dbReference type="ARBA" id="ARBA00022989"/>
    </source>
</evidence>
<feature type="transmembrane region" description="Helical" evidence="6">
    <location>
        <begin position="55"/>
        <end position="78"/>
    </location>
</feature>
<dbReference type="PANTHER" id="PTHR43394">
    <property type="entry name" value="ATP-DEPENDENT PERMEASE MDL1, MITOCHONDRIAL"/>
    <property type="match status" value="1"/>
</dbReference>
<dbReference type="PANTHER" id="PTHR43394:SF27">
    <property type="entry name" value="ATP-DEPENDENT TRANSLOCASE ABCB1-LIKE"/>
    <property type="match status" value="1"/>
</dbReference>
<sequence>MAESKEGKSSFFKKDLETNADTSDKEQNVDAGDKEETKRVGIFQLFRYSTPFDRFLVFIAFVCSMATGAILPVMTVVFSNMIGGLVSYSGDVQTMGEQAARRKLDDFVTEYAIYFIILGVVTFILSYGQTSLWIITGERQCLRIRQLYYAAILRQEISWFDFISSGDLTSRISGDVTVIQEGISQKVGLFVQNLVTFIGGFVLAFVKGWKMALVLLAALPLLAAVGALMTRFVTTNTSDGQGAYASAGGVAEEVLSSIKTVSAFGGQKREILRYNSKLDIATRAGVKKGIFEGIGVGLMILVIFLTYALGFWYGSRLILDRTMQPDQVLNVFFSLVLGAMSLGTASPYVSSISSAQGAAAKVYEIIERQSKIDPSSSEGKRFNNSNSEKDGESSPQGFIEFRNVSFSYPSRPDVPILKGFNLKVKPGQTVALVGSSGSGKSTCIQLLERFYDPIEGSVLIDGIDIKEINVKDLRRNIGLVGQEPVLFGASICQNILWGSKNDEIIPTKDEVEQAGKQANAHEFVSALPEKYDTLVGEKGALLSGGQKQRIAIA</sequence>
<dbReference type="SUPFAM" id="SSF52540">
    <property type="entry name" value="P-loop containing nucleoside triphosphate hydrolases"/>
    <property type="match status" value="1"/>
</dbReference>
<feature type="transmembrane region" description="Helical" evidence="6">
    <location>
        <begin position="187"/>
        <end position="206"/>
    </location>
</feature>
<keyword evidence="4 6" id="KW-0472">Membrane</keyword>
<dbReference type="InterPro" id="IPR036640">
    <property type="entry name" value="ABC1_TM_sf"/>
</dbReference>
<feature type="domain" description="ABC transmembrane type-1" evidence="7">
    <location>
        <begin position="58"/>
        <end position="354"/>
    </location>
</feature>
<dbReference type="Pfam" id="PF00005">
    <property type="entry name" value="ABC_tran"/>
    <property type="match status" value="1"/>
</dbReference>
<feature type="transmembrane region" description="Helical" evidence="6">
    <location>
        <begin position="212"/>
        <end position="233"/>
    </location>
</feature>
<dbReference type="EMBL" id="JASJQH010002823">
    <property type="protein sequence ID" value="KAK9759923.1"/>
    <property type="molecule type" value="Genomic_DNA"/>
</dbReference>
<protein>
    <recommendedName>
        <fullName evidence="7">ABC transmembrane type-1 domain-containing protein</fullName>
    </recommendedName>
</protein>
<evidence type="ECO:0000256" key="5">
    <source>
        <dbReference type="SAM" id="MobiDB-lite"/>
    </source>
</evidence>
<evidence type="ECO:0000256" key="4">
    <source>
        <dbReference type="ARBA" id="ARBA00023136"/>
    </source>
</evidence>
<dbReference type="SUPFAM" id="SSF90123">
    <property type="entry name" value="ABC transporter transmembrane region"/>
    <property type="match status" value="1"/>
</dbReference>